<dbReference type="OrthoDB" id="339151at2759"/>
<dbReference type="InterPro" id="IPR018222">
    <property type="entry name" value="Nuclear_transport_factor_2_euk"/>
</dbReference>
<evidence type="ECO:0000256" key="3">
    <source>
        <dbReference type="SAM" id="MobiDB-lite"/>
    </source>
</evidence>
<dbReference type="Proteomes" id="UP000585474">
    <property type="component" value="Unassembled WGS sequence"/>
</dbReference>
<dbReference type="GO" id="GO:0003729">
    <property type="term" value="F:mRNA binding"/>
    <property type="evidence" value="ECO:0007669"/>
    <property type="project" value="TreeGrafter"/>
</dbReference>
<keyword evidence="7" id="KW-1185">Reference proteome</keyword>
<organism evidence="6 7">
    <name type="scientific">Actinidia rufa</name>
    <dbReference type="NCBI Taxonomy" id="165716"/>
    <lineage>
        <taxon>Eukaryota</taxon>
        <taxon>Viridiplantae</taxon>
        <taxon>Streptophyta</taxon>
        <taxon>Embryophyta</taxon>
        <taxon>Tracheophyta</taxon>
        <taxon>Spermatophyta</taxon>
        <taxon>Magnoliopsida</taxon>
        <taxon>eudicotyledons</taxon>
        <taxon>Gunneridae</taxon>
        <taxon>Pentapetalae</taxon>
        <taxon>asterids</taxon>
        <taxon>Ericales</taxon>
        <taxon>Actinidiaceae</taxon>
        <taxon>Actinidia</taxon>
    </lineage>
</organism>
<comment type="caution">
    <text evidence="6">The sequence shown here is derived from an EMBL/GenBank/DDBJ whole genome shotgun (WGS) entry which is preliminary data.</text>
</comment>
<name>A0A7J0FKZ7_9ERIC</name>
<feature type="domain" description="NTF2" evidence="5">
    <location>
        <begin position="17"/>
        <end position="133"/>
    </location>
</feature>
<dbReference type="SMART" id="SM00360">
    <property type="entry name" value="RRM"/>
    <property type="match status" value="1"/>
</dbReference>
<gene>
    <name evidence="6" type="ORF">Acr_13g0007990</name>
</gene>
<dbReference type="InterPro" id="IPR000504">
    <property type="entry name" value="RRM_dom"/>
</dbReference>
<dbReference type="Gene3D" id="3.10.450.50">
    <property type="match status" value="1"/>
</dbReference>
<accession>A0A7J0FKZ7</accession>
<dbReference type="GO" id="GO:1990904">
    <property type="term" value="C:ribonucleoprotein complex"/>
    <property type="evidence" value="ECO:0007669"/>
    <property type="project" value="TreeGrafter"/>
</dbReference>
<evidence type="ECO:0000259" key="5">
    <source>
        <dbReference type="PROSITE" id="PS50177"/>
    </source>
</evidence>
<dbReference type="AlphaFoldDB" id="A0A7J0FKZ7"/>
<dbReference type="CDD" id="cd00780">
    <property type="entry name" value="NTF2"/>
    <property type="match status" value="1"/>
</dbReference>
<dbReference type="InterPro" id="IPR012677">
    <property type="entry name" value="Nucleotide-bd_a/b_plait_sf"/>
</dbReference>
<reference evidence="6 7" key="1">
    <citation type="submission" date="2019-07" db="EMBL/GenBank/DDBJ databases">
        <title>De Novo Assembly of kiwifruit Actinidia rufa.</title>
        <authorList>
            <person name="Sugita-Konishi S."/>
            <person name="Sato K."/>
            <person name="Mori E."/>
            <person name="Abe Y."/>
            <person name="Kisaki G."/>
            <person name="Hamano K."/>
            <person name="Suezawa K."/>
            <person name="Otani M."/>
            <person name="Fukuda T."/>
            <person name="Manabe T."/>
            <person name="Gomi K."/>
            <person name="Tabuchi M."/>
            <person name="Akimitsu K."/>
            <person name="Kataoka I."/>
        </authorList>
    </citation>
    <scope>NUCLEOTIDE SEQUENCE [LARGE SCALE GENOMIC DNA]</scope>
    <source>
        <strain evidence="7">cv. Fuchu</strain>
    </source>
</reference>
<dbReference type="Pfam" id="PF00076">
    <property type="entry name" value="RRM_1"/>
    <property type="match status" value="1"/>
</dbReference>
<dbReference type="CDD" id="cd00590">
    <property type="entry name" value="RRM_SF"/>
    <property type="match status" value="1"/>
</dbReference>
<evidence type="ECO:0000256" key="2">
    <source>
        <dbReference type="PROSITE-ProRule" id="PRU00176"/>
    </source>
</evidence>
<dbReference type="SUPFAM" id="SSF54928">
    <property type="entry name" value="RNA-binding domain, RBD"/>
    <property type="match status" value="1"/>
</dbReference>
<feature type="region of interest" description="Disordered" evidence="3">
    <location>
        <begin position="464"/>
        <end position="510"/>
    </location>
</feature>
<feature type="domain" description="RRM" evidence="4">
    <location>
        <begin position="298"/>
        <end position="374"/>
    </location>
</feature>
<protein>
    <submittedName>
        <fullName evidence="6">Nuclear transport factor 2 (NTF2) family protein with RNA binding (RRM-RBD-RNP motifs) domain-containing protein</fullName>
    </submittedName>
</protein>
<evidence type="ECO:0000259" key="4">
    <source>
        <dbReference type="PROSITE" id="PS50102"/>
    </source>
</evidence>
<evidence type="ECO:0000256" key="1">
    <source>
        <dbReference type="ARBA" id="ARBA00022884"/>
    </source>
</evidence>
<sequence length="529" mass="58348">MAEAIEAAVQPFSAQVVGNAFVQQYYRIQHLSPALVHRFYQDISKLGRPEDDGTMSITTTMQAINAKILSLNYGEYSTEIKSVDAQESYNGGVHVLVTGHLAGKDIMIRNFTQTFFLAPQDKGYFVLNDMVRYVEDTNHHNGNQNSNNDVEALLTPEQDHSPVQEIHVSEQTVDPVEVNEEEVLNPSPSNNGEVSVVEEEVPVAEVVDEVPDDSLMVVESNSKIEEVPKKSYASIVMDMKESVVMLSSPVPAPRRSVAKIQEQQANLTPASVSAAETPVSGSDAMEYGNNQEGEADGYSIYIRGLPLNAVPALLEDEFKKFGPIKSDGIQVRSNKQGFCFGFVEFEVASAVQKAIEASPITIGGRQAFVEEKRSTNSRGKFYLFFSWFQNGTVGYWFQVGIPTRQDLSRKIVFGFKRSWFIHCASPSPTFFFMTVYSFFAVSNRGRFPPGRGYGFRNDGGRGNYGSGRGYSRSDVNGRTEYANRGYNRGGFSNRGPDGYQRDGSRMNRGGGMVVNGAARTMAPRVSATA</sequence>
<dbReference type="InterPro" id="IPR039539">
    <property type="entry name" value="Ras_GTPase_bind_prot"/>
</dbReference>
<dbReference type="InterPro" id="IPR032710">
    <property type="entry name" value="NTF2-like_dom_sf"/>
</dbReference>
<dbReference type="GO" id="GO:0005829">
    <property type="term" value="C:cytosol"/>
    <property type="evidence" value="ECO:0007669"/>
    <property type="project" value="TreeGrafter"/>
</dbReference>
<dbReference type="EMBL" id="BJWL01000013">
    <property type="protein sequence ID" value="GFY99398.1"/>
    <property type="molecule type" value="Genomic_DNA"/>
</dbReference>
<keyword evidence="1 2" id="KW-0694">RNA-binding</keyword>
<dbReference type="PROSITE" id="PS50177">
    <property type="entry name" value="NTF2_DOMAIN"/>
    <property type="match status" value="1"/>
</dbReference>
<dbReference type="InterPro" id="IPR002075">
    <property type="entry name" value="NTF2_dom"/>
</dbReference>
<dbReference type="FunFam" id="3.10.450.50:FF:000003">
    <property type="entry name" value="Nuclear transport factor 2 family protein"/>
    <property type="match status" value="1"/>
</dbReference>
<dbReference type="PANTHER" id="PTHR10693">
    <property type="entry name" value="RAS GTPASE-ACTIVATING PROTEIN-BINDING PROTEIN"/>
    <property type="match status" value="1"/>
</dbReference>
<evidence type="ECO:0000313" key="6">
    <source>
        <dbReference type="EMBL" id="GFY99398.1"/>
    </source>
</evidence>
<dbReference type="InterPro" id="IPR035979">
    <property type="entry name" value="RBD_domain_sf"/>
</dbReference>
<dbReference type="Gene3D" id="3.30.70.330">
    <property type="match status" value="1"/>
</dbReference>
<dbReference type="PROSITE" id="PS50102">
    <property type="entry name" value="RRM"/>
    <property type="match status" value="1"/>
</dbReference>
<proteinExistence type="predicted"/>
<dbReference type="PANTHER" id="PTHR10693:SF20">
    <property type="entry name" value="AT27578P"/>
    <property type="match status" value="1"/>
</dbReference>
<dbReference type="Pfam" id="PF02136">
    <property type="entry name" value="NTF2"/>
    <property type="match status" value="1"/>
</dbReference>
<evidence type="ECO:0000313" key="7">
    <source>
        <dbReference type="Proteomes" id="UP000585474"/>
    </source>
</evidence>
<dbReference type="SUPFAM" id="SSF54427">
    <property type="entry name" value="NTF2-like"/>
    <property type="match status" value="1"/>
</dbReference>